<feature type="compositionally biased region" description="Basic and acidic residues" evidence="1">
    <location>
        <begin position="73"/>
        <end position="106"/>
    </location>
</feature>
<dbReference type="PATRIC" id="fig|888439.3.peg.112"/>
<feature type="compositionally biased region" description="Gly residues" evidence="1">
    <location>
        <begin position="149"/>
        <end position="172"/>
    </location>
</feature>
<keyword evidence="3" id="KW-1185">Reference proteome</keyword>
<reference evidence="2 3" key="1">
    <citation type="submission" date="2012-07" db="EMBL/GenBank/DDBJ databases">
        <title>The Genome Sequence of Actinomyces neuii subsp. anitratus BVS029A5.</title>
        <authorList>
            <consortium name="The Broad Institute Genome Sequencing Platform"/>
            <person name="Earl A."/>
            <person name="Ward D."/>
            <person name="Feldgarden M."/>
            <person name="Gevers D."/>
            <person name="Saerens B."/>
            <person name="Vaneechoutte M."/>
            <person name="Walker B."/>
            <person name="Young S.K."/>
            <person name="Zeng Q."/>
            <person name="Gargeya S."/>
            <person name="Fitzgerald M."/>
            <person name="Haas B."/>
            <person name="Abouelleil A."/>
            <person name="Alvarado L."/>
            <person name="Arachchi H.M."/>
            <person name="Berlin A."/>
            <person name="Chapman S.B."/>
            <person name="Goldberg J."/>
            <person name="Griggs A."/>
            <person name="Gujja S."/>
            <person name="Hansen M."/>
            <person name="Howarth C."/>
            <person name="Imamovic A."/>
            <person name="Larimer J."/>
            <person name="McCowen C."/>
            <person name="Montmayeur A."/>
            <person name="Murphy C."/>
            <person name="Neiman D."/>
            <person name="Pearson M."/>
            <person name="Priest M."/>
            <person name="Roberts A."/>
            <person name="Saif S."/>
            <person name="Shea T."/>
            <person name="Sisk P."/>
            <person name="Sykes S."/>
            <person name="Wortman J."/>
            <person name="Nusbaum C."/>
            <person name="Birren B."/>
        </authorList>
    </citation>
    <scope>NUCLEOTIDE SEQUENCE [LARGE SCALE GENOMIC DNA]</scope>
    <source>
        <strain evidence="2 3">BVS029A5</strain>
    </source>
</reference>
<organism evidence="2 3">
    <name type="scientific">Winkia neuii BV029A5</name>
    <dbReference type="NCBI Taxonomy" id="888439"/>
    <lineage>
        <taxon>Bacteria</taxon>
        <taxon>Bacillati</taxon>
        <taxon>Actinomycetota</taxon>
        <taxon>Actinomycetes</taxon>
        <taxon>Actinomycetales</taxon>
        <taxon>Actinomycetaceae</taxon>
        <taxon>Winkia</taxon>
    </lineage>
</organism>
<proteinExistence type="predicted"/>
<feature type="compositionally biased region" description="Basic and acidic residues" evidence="1">
    <location>
        <begin position="203"/>
        <end position="221"/>
    </location>
</feature>
<dbReference type="RefSeq" id="WP_004804728.1">
    <property type="nucleotide sequence ID" value="NZ_JH815213.1"/>
</dbReference>
<feature type="region of interest" description="Disordered" evidence="1">
    <location>
        <begin position="126"/>
        <end position="255"/>
    </location>
</feature>
<feature type="compositionally biased region" description="Basic and acidic residues" evidence="1">
    <location>
        <begin position="138"/>
        <end position="148"/>
    </location>
</feature>
<gene>
    <name evidence="2" type="ORF">HMPREF9240_00109</name>
</gene>
<evidence type="ECO:0000313" key="3">
    <source>
        <dbReference type="Proteomes" id="UP000006075"/>
    </source>
</evidence>
<sequence length="281" mass="29388">MGTSNQLQAMASNLGGKLGSMGSGSSGRGFGAGLNPMAGSKAGSVAKSFGKKGLSGTAGGAKGLVMKARKHSLRAEDGQDHAEESQDKAREREMKKAEYAAKREREAAHNREFGYLYGLAEGKGILPEDFGKEGFLSPKKDTAEDKPDGQGGAPDSGGGQEVTPGNPGGAGGQTEALEGADELPAAGANKPKKEGGALPVEPPKPEAEPEPKPEVEPEPKPKPRPYKGATRPYQSRVKGKPIFVGKGNPDADENGYVQTFVSPRAAQKVRDYIGRQDKYER</sequence>
<protein>
    <submittedName>
        <fullName evidence="2">Uncharacterized protein</fullName>
    </submittedName>
</protein>
<dbReference type="EMBL" id="AGWP01000001">
    <property type="protein sequence ID" value="EJZ88471.1"/>
    <property type="molecule type" value="Genomic_DNA"/>
</dbReference>
<dbReference type="Proteomes" id="UP000006075">
    <property type="component" value="Unassembled WGS sequence"/>
</dbReference>
<comment type="caution">
    <text evidence="2">The sequence shown here is derived from an EMBL/GenBank/DDBJ whole genome shotgun (WGS) entry which is preliminary data.</text>
</comment>
<dbReference type="AlphaFoldDB" id="K0YXR4"/>
<evidence type="ECO:0000256" key="1">
    <source>
        <dbReference type="SAM" id="MobiDB-lite"/>
    </source>
</evidence>
<dbReference type="HOGENOM" id="CLU_989133_0_0_11"/>
<name>K0YXR4_9ACTO</name>
<feature type="region of interest" description="Disordered" evidence="1">
    <location>
        <begin position="69"/>
        <end position="106"/>
    </location>
</feature>
<evidence type="ECO:0000313" key="2">
    <source>
        <dbReference type="EMBL" id="EJZ88471.1"/>
    </source>
</evidence>
<accession>K0YXR4</accession>